<accession>A0ABY3QBB8</accession>
<dbReference type="Proteomes" id="UP001162907">
    <property type="component" value="Chromosome"/>
</dbReference>
<reference evidence="2 3" key="1">
    <citation type="journal article" date="2022" name="Int. J. Syst. Evol. Microbiol.">
        <title>Pseudomonas fitomaticsae sp. nov., isolated at Marimurtra Botanical Garden in Blanes, Catalonia, Spain.</title>
        <authorList>
            <person name="Atanasov K.E."/>
            <person name="Galbis D.M."/>
            <person name="Cornado D."/>
            <person name="Serpico A."/>
            <person name="Sanchez G."/>
            <person name="Bosch M."/>
            <person name="Ferrer A."/>
            <person name="Altabella T."/>
        </authorList>
    </citation>
    <scope>NUCLEOTIDE SEQUENCE [LARGE SCALE GENOMIC DNA]</scope>
    <source>
        <strain evidence="2 3">FIT81</strain>
    </source>
</reference>
<keyword evidence="1" id="KW-0472">Membrane</keyword>
<dbReference type="RefSeq" id="WP_230737501.1">
    <property type="nucleotide sequence ID" value="NZ_CP075567.1"/>
</dbReference>
<feature type="transmembrane region" description="Helical" evidence="1">
    <location>
        <begin position="52"/>
        <end position="71"/>
    </location>
</feature>
<organism evidence="2 3">
    <name type="scientific">Pseudomonas fitomaticsae</name>
    <dbReference type="NCBI Taxonomy" id="2837969"/>
    <lineage>
        <taxon>Bacteria</taxon>
        <taxon>Pseudomonadati</taxon>
        <taxon>Pseudomonadota</taxon>
        <taxon>Gammaproteobacteria</taxon>
        <taxon>Pseudomonadales</taxon>
        <taxon>Pseudomonadaceae</taxon>
        <taxon>Pseudomonas</taxon>
    </lineage>
</organism>
<dbReference type="EMBL" id="CP075567">
    <property type="protein sequence ID" value="UFQ02734.1"/>
    <property type="molecule type" value="Genomic_DNA"/>
</dbReference>
<name>A0ABY3QBB8_9PSED</name>
<feature type="transmembrane region" description="Helical" evidence="1">
    <location>
        <begin position="12"/>
        <end position="32"/>
    </location>
</feature>
<keyword evidence="3" id="KW-1185">Reference proteome</keyword>
<evidence type="ECO:0000313" key="3">
    <source>
        <dbReference type="Proteomes" id="UP001162907"/>
    </source>
</evidence>
<gene>
    <name evidence="2" type="ORF">KJY40_13920</name>
</gene>
<proteinExistence type="predicted"/>
<protein>
    <submittedName>
        <fullName evidence="2">Uncharacterized protein</fullName>
    </submittedName>
</protein>
<sequence length="229" mass="26392">MEYALAGEMFWNAAFVIFGIPLFYLLFCWLFVWESRFSPRRLGDIGWKRVDYYWIIAGSIGLVFQFIQFGLESKLSDVRVEESYFRLSAQSLNIAAQALSDPSVCLEAAQELANACRLFEMIRPADPASTRVDNKIYMNYNSVFPQAETIENPFFVERIKRFKQAYSDHEEQARSTQSTKYSATIYEKYLKLLKIPAAILLVAAIALRLAKVKGEIRLKTHPIEKKRAS</sequence>
<evidence type="ECO:0000313" key="2">
    <source>
        <dbReference type="EMBL" id="UFQ02734.1"/>
    </source>
</evidence>
<keyword evidence="1" id="KW-0812">Transmembrane</keyword>
<evidence type="ECO:0000256" key="1">
    <source>
        <dbReference type="SAM" id="Phobius"/>
    </source>
</evidence>
<keyword evidence="1" id="KW-1133">Transmembrane helix</keyword>